<dbReference type="Pfam" id="PF13561">
    <property type="entry name" value="adh_short_C2"/>
    <property type="match status" value="1"/>
</dbReference>
<keyword evidence="3" id="KW-1185">Reference proteome</keyword>
<dbReference type="Proteomes" id="UP001549047">
    <property type="component" value="Unassembled WGS sequence"/>
</dbReference>
<dbReference type="EMBL" id="JBEPMB010000008">
    <property type="protein sequence ID" value="MET3615542.1"/>
    <property type="molecule type" value="Genomic_DNA"/>
</dbReference>
<organism evidence="2 3">
    <name type="scientific">Rhizobium aquaticum</name>
    <dbReference type="NCBI Taxonomy" id="1549636"/>
    <lineage>
        <taxon>Bacteria</taxon>
        <taxon>Pseudomonadati</taxon>
        <taxon>Pseudomonadota</taxon>
        <taxon>Alphaproteobacteria</taxon>
        <taxon>Hyphomicrobiales</taxon>
        <taxon>Rhizobiaceae</taxon>
        <taxon>Rhizobium/Agrobacterium group</taxon>
        <taxon>Rhizobium</taxon>
    </lineage>
</organism>
<evidence type="ECO:0000256" key="1">
    <source>
        <dbReference type="ARBA" id="ARBA00006484"/>
    </source>
</evidence>
<dbReference type="InterPro" id="IPR036291">
    <property type="entry name" value="NAD(P)-bd_dom_sf"/>
</dbReference>
<dbReference type="InterPro" id="IPR002347">
    <property type="entry name" value="SDR_fam"/>
</dbReference>
<dbReference type="PRINTS" id="PR00080">
    <property type="entry name" value="SDRFAMILY"/>
</dbReference>
<protein>
    <submittedName>
        <fullName evidence="2">3-oxoacyl-[acyl-carrier protein] reductase</fullName>
        <ecNumber evidence="2">1.1.1.100</ecNumber>
    </submittedName>
</protein>
<name>A0ABV2J455_9HYPH</name>
<dbReference type="PRINTS" id="PR00081">
    <property type="entry name" value="GDHRDH"/>
</dbReference>
<dbReference type="GO" id="GO:0004316">
    <property type="term" value="F:3-oxoacyl-[acyl-carrier-protein] reductase (NADPH) activity"/>
    <property type="evidence" value="ECO:0007669"/>
    <property type="project" value="UniProtKB-EC"/>
</dbReference>
<comment type="similarity">
    <text evidence="1">Belongs to the short-chain dehydrogenases/reductases (SDR) family.</text>
</comment>
<keyword evidence="2" id="KW-0560">Oxidoreductase</keyword>
<accession>A0ABV2J455</accession>
<dbReference type="InterPro" id="IPR050259">
    <property type="entry name" value="SDR"/>
</dbReference>
<comment type="caution">
    <text evidence="2">The sequence shown here is derived from an EMBL/GenBank/DDBJ whole genome shotgun (WGS) entry which is preliminary data.</text>
</comment>
<dbReference type="PANTHER" id="PTHR42879:SF6">
    <property type="entry name" value="NADPH-DEPENDENT REDUCTASE BACG"/>
    <property type="match status" value="1"/>
</dbReference>
<dbReference type="PANTHER" id="PTHR42879">
    <property type="entry name" value="3-OXOACYL-(ACYL-CARRIER-PROTEIN) REDUCTASE"/>
    <property type="match status" value="1"/>
</dbReference>
<reference evidence="2 3" key="1">
    <citation type="submission" date="2024-06" db="EMBL/GenBank/DDBJ databases">
        <title>Genomic Encyclopedia of Type Strains, Phase IV (KMG-IV): sequencing the most valuable type-strain genomes for metagenomic binning, comparative biology and taxonomic classification.</title>
        <authorList>
            <person name="Goeker M."/>
        </authorList>
    </citation>
    <scope>NUCLEOTIDE SEQUENCE [LARGE SCALE GENOMIC DNA]</scope>
    <source>
        <strain evidence="2 3">DSM 29780</strain>
    </source>
</reference>
<dbReference type="EC" id="1.1.1.100" evidence="2"/>
<evidence type="ECO:0000313" key="3">
    <source>
        <dbReference type="Proteomes" id="UP001549047"/>
    </source>
</evidence>
<gene>
    <name evidence="2" type="ORF">ABID16_003889</name>
</gene>
<evidence type="ECO:0000313" key="2">
    <source>
        <dbReference type="EMBL" id="MET3615542.1"/>
    </source>
</evidence>
<sequence>MDLNISGKRALVLGGSRGLGAAIAQALAAEGAIVFAAARNIEAMPASSNIYPVRVDLADQASIDELIALVRREGGIDILVNNTGGPKAGPAMGQSSENWQSAFRVMATSIFAITDALLPAMIEKRWGRVLTIGSSGVVQPIANLALSNAVRAAIAGWSKTLAGEVARHGVTVNMILPGRIDTDRVRELDGIKAEKTGSNLAAVQEASRNDIPVGRYGHPEEFGVVAAFLVSAQASYINGATIRVDGGMIRGI</sequence>
<dbReference type="Gene3D" id="3.40.50.720">
    <property type="entry name" value="NAD(P)-binding Rossmann-like Domain"/>
    <property type="match status" value="1"/>
</dbReference>
<proteinExistence type="inferred from homology"/>
<dbReference type="SUPFAM" id="SSF51735">
    <property type="entry name" value="NAD(P)-binding Rossmann-fold domains"/>
    <property type="match status" value="1"/>
</dbReference>
<dbReference type="RefSeq" id="WP_354558012.1">
    <property type="nucleotide sequence ID" value="NZ_JBEPMB010000008.1"/>
</dbReference>